<feature type="domain" description="4Fe-4S ferredoxin-type" evidence="8">
    <location>
        <begin position="245"/>
        <end position="274"/>
    </location>
</feature>
<evidence type="ECO:0000256" key="4">
    <source>
        <dbReference type="ARBA" id="ARBA00023004"/>
    </source>
</evidence>
<feature type="transmembrane region" description="Helical" evidence="7">
    <location>
        <begin position="12"/>
        <end position="31"/>
    </location>
</feature>
<keyword evidence="10" id="KW-1185">Reference proteome</keyword>
<dbReference type="STRING" id="1390249.BHU72_07850"/>
<feature type="transmembrane region" description="Helical" evidence="7">
    <location>
        <begin position="133"/>
        <end position="155"/>
    </location>
</feature>
<dbReference type="PROSITE" id="PS00198">
    <property type="entry name" value="4FE4S_FER_1"/>
    <property type="match status" value="1"/>
</dbReference>
<evidence type="ECO:0000256" key="1">
    <source>
        <dbReference type="ARBA" id="ARBA00004236"/>
    </source>
</evidence>
<keyword evidence="3" id="KW-0479">Metal-binding</keyword>
<accession>A0A1E5L3L7</accession>
<keyword evidence="5" id="KW-0411">Iron-sulfur</keyword>
<evidence type="ECO:0000313" key="10">
    <source>
        <dbReference type="Proteomes" id="UP000095255"/>
    </source>
</evidence>
<sequence length="327" mass="37936">MHTKIRQSVQFLFLAFSVFVGVRFYIFYTYYNNGGEGIYFGRPHSVEAFLPISALVGVKSWFSNGIFDTIHPAGVILLLTFIVISFLFRKAFCSWICPFGWISEKLAFLANKTIKKQWELPRWLDIPLRSIKYLILGFFVWTIFFQMNGMVAYMFLNSDYNKVSDVKMLMFLLDMSKNTLIGFLIIIASTFYIKNFWCRYLCPYGALMGIFGWFSPSVIARNADHCIDCGKCNKVCMNRLDIMNKKEVYSPECTSCMACIDACPKQEALQYQFVSNQNSFKRWALPVSILGIYFGVMFTAIVLGFWQTELDHEVYLRLIPYINSISH</sequence>
<dbReference type="OrthoDB" id="9806398at2"/>
<keyword evidence="4" id="KW-0408">Iron</keyword>
<dbReference type="InterPro" id="IPR017900">
    <property type="entry name" value="4Fe4S_Fe_S_CS"/>
</dbReference>
<comment type="subcellular location">
    <subcellularLocation>
        <location evidence="1">Cell membrane</location>
    </subcellularLocation>
</comment>
<comment type="caution">
    <text evidence="9">The sequence shown here is derived from an EMBL/GenBank/DDBJ whole genome shotgun (WGS) entry which is preliminary data.</text>
</comment>
<dbReference type="RefSeq" id="WP_069702837.1">
    <property type="nucleotide sequence ID" value="NZ_MJAT01000036.1"/>
</dbReference>
<protein>
    <recommendedName>
        <fullName evidence="8">4Fe-4S ferredoxin-type domain-containing protein</fullName>
    </recommendedName>
</protein>
<dbReference type="PROSITE" id="PS51379">
    <property type="entry name" value="4FE4S_FER_2"/>
    <property type="match status" value="2"/>
</dbReference>
<dbReference type="Pfam" id="PF13237">
    <property type="entry name" value="Fer4_10"/>
    <property type="match status" value="1"/>
</dbReference>
<dbReference type="PANTHER" id="PTHR30224">
    <property type="entry name" value="ELECTRON TRANSPORT PROTEIN"/>
    <property type="match status" value="1"/>
</dbReference>
<feature type="transmembrane region" description="Helical" evidence="7">
    <location>
        <begin position="283"/>
        <end position="306"/>
    </location>
</feature>
<dbReference type="Gene3D" id="3.30.70.20">
    <property type="match status" value="1"/>
</dbReference>
<keyword evidence="6 7" id="KW-0472">Membrane</keyword>
<evidence type="ECO:0000256" key="5">
    <source>
        <dbReference type="ARBA" id="ARBA00023014"/>
    </source>
</evidence>
<dbReference type="PANTHER" id="PTHR30224:SF4">
    <property type="entry name" value="ELECTRON TRANSPORT PROTEIN YCCM-RELATED"/>
    <property type="match status" value="1"/>
</dbReference>
<evidence type="ECO:0000256" key="3">
    <source>
        <dbReference type="ARBA" id="ARBA00022723"/>
    </source>
</evidence>
<dbReference type="Pfam" id="PF12801">
    <property type="entry name" value="Fer4_5"/>
    <property type="match status" value="2"/>
</dbReference>
<gene>
    <name evidence="9" type="ORF">BHU72_07850</name>
</gene>
<dbReference type="InterPro" id="IPR017896">
    <property type="entry name" value="4Fe4S_Fe-S-bd"/>
</dbReference>
<keyword evidence="7" id="KW-1133">Transmembrane helix</keyword>
<dbReference type="GO" id="GO:0005886">
    <property type="term" value="C:plasma membrane"/>
    <property type="evidence" value="ECO:0007669"/>
    <property type="project" value="UniProtKB-SubCell"/>
</dbReference>
<dbReference type="Proteomes" id="UP000095255">
    <property type="component" value="Unassembled WGS sequence"/>
</dbReference>
<dbReference type="GO" id="GO:0051536">
    <property type="term" value="F:iron-sulfur cluster binding"/>
    <property type="evidence" value="ECO:0007669"/>
    <property type="project" value="UniProtKB-KW"/>
</dbReference>
<organism evidence="9 10">
    <name type="scientific">Desulfuribacillus stibiiarsenatis</name>
    <dbReference type="NCBI Taxonomy" id="1390249"/>
    <lineage>
        <taxon>Bacteria</taxon>
        <taxon>Bacillati</taxon>
        <taxon>Bacillota</taxon>
        <taxon>Desulfuribacillia</taxon>
        <taxon>Desulfuribacillales</taxon>
        <taxon>Desulfuribacillaceae</taxon>
        <taxon>Desulfuribacillus</taxon>
    </lineage>
</organism>
<evidence type="ECO:0000259" key="8">
    <source>
        <dbReference type="PROSITE" id="PS51379"/>
    </source>
</evidence>
<keyword evidence="7" id="KW-0812">Transmembrane</keyword>
<name>A0A1E5L3L7_9FIRM</name>
<reference evidence="9 10" key="1">
    <citation type="submission" date="2016-09" db="EMBL/GenBank/DDBJ databases">
        <title>Desulfuribacillus arsenicus sp. nov., an obligately anaerobic, dissimilatory arsenic- and antimonate-reducing bacterium isolated from anoxic sediments.</title>
        <authorList>
            <person name="Abin C.A."/>
            <person name="Hollibaugh J.T."/>
        </authorList>
    </citation>
    <scope>NUCLEOTIDE SEQUENCE [LARGE SCALE GENOMIC DNA]</scope>
    <source>
        <strain evidence="9 10">MLFW-2</strain>
    </source>
</reference>
<evidence type="ECO:0000313" key="9">
    <source>
        <dbReference type="EMBL" id="OEH84738.1"/>
    </source>
</evidence>
<evidence type="ECO:0000256" key="6">
    <source>
        <dbReference type="ARBA" id="ARBA00023136"/>
    </source>
</evidence>
<feature type="domain" description="4Fe-4S ferredoxin-type" evidence="8">
    <location>
        <begin position="217"/>
        <end position="236"/>
    </location>
</feature>
<dbReference type="SUPFAM" id="SSF54862">
    <property type="entry name" value="4Fe-4S ferredoxins"/>
    <property type="match status" value="1"/>
</dbReference>
<dbReference type="AlphaFoldDB" id="A0A1E5L3L7"/>
<feature type="transmembrane region" description="Helical" evidence="7">
    <location>
        <begin position="70"/>
        <end position="88"/>
    </location>
</feature>
<dbReference type="InterPro" id="IPR052378">
    <property type="entry name" value="NosR_regulator"/>
</dbReference>
<keyword evidence="2" id="KW-1003">Cell membrane</keyword>
<dbReference type="GO" id="GO:0046872">
    <property type="term" value="F:metal ion binding"/>
    <property type="evidence" value="ECO:0007669"/>
    <property type="project" value="UniProtKB-KW"/>
</dbReference>
<evidence type="ECO:0000256" key="7">
    <source>
        <dbReference type="SAM" id="Phobius"/>
    </source>
</evidence>
<proteinExistence type="predicted"/>
<evidence type="ECO:0000256" key="2">
    <source>
        <dbReference type="ARBA" id="ARBA00022475"/>
    </source>
</evidence>
<dbReference type="EMBL" id="MJAT01000036">
    <property type="protein sequence ID" value="OEH84738.1"/>
    <property type="molecule type" value="Genomic_DNA"/>
</dbReference>
<feature type="transmembrane region" description="Helical" evidence="7">
    <location>
        <begin position="175"/>
        <end position="193"/>
    </location>
</feature>